<dbReference type="Pfam" id="PF05922">
    <property type="entry name" value="Inhibitor_I9"/>
    <property type="match status" value="1"/>
</dbReference>
<feature type="active site" description="Charge relay system" evidence="5">
    <location>
        <position position="187"/>
    </location>
</feature>
<feature type="domain" description="Peptidase S8/S53" evidence="9">
    <location>
        <begin position="145"/>
        <end position="376"/>
    </location>
</feature>
<evidence type="ECO:0000256" key="6">
    <source>
        <dbReference type="RuleBase" id="RU003355"/>
    </source>
</evidence>
<evidence type="ECO:0000259" key="10">
    <source>
        <dbReference type="Pfam" id="PF05922"/>
    </source>
</evidence>
<evidence type="ECO:0000313" key="12">
    <source>
        <dbReference type="Proteomes" id="UP000294065"/>
    </source>
</evidence>
<dbReference type="RefSeq" id="WP_130172494.1">
    <property type="nucleotide sequence ID" value="NZ_CAJHHG010000001.1"/>
</dbReference>
<feature type="active site" description="Charge relay system" evidence="5">
    <location>
        <position position="339"/>
    </location>
</feature>
<dbReference type="GO" id="GO:0005615">
    <property type="term" value="C:extracellular space"/>
    <property type="evidence" value="ECO:0007669"/>
    <property type="project" value="TreeGrafter"/>
</dbReference>
<reference evidence="11 12" key="1">
    <citation type="submission" date="2019-02" db="EMBL/GenBank/DDBJ databases">
        <title>The Batch Genome Submission of Acinetobacter spp. strains.</title>
        <authorList>
            <person name="Qin J."/>
            <person name="Hu Y."/>
            <person name="Ye H."/>
            <person name="Wei L."/>
            <person name="Feng Y."/>
            <person name="Zong Z."/>
        </authorList>
    </citation>
    <scope>NUCLEOTIDE SEQUENCE [LARGE SCALE GENOMIC DNA]</scope>
    <source>
        <strain evidence="11 12">WCHAP100012</strain>
    </source>
</reference>
<dbReference type="InterPro" id="IPR036852">
    <property type="entry name" value="Peptidase_S8/S53_dom_sf"/>
</dbReference>
<name>A0AAE8GCJ6_ACIPI</name>
<dbReference type="PROSITE" id="PS51892">
    <property type="entry name" value="SUBTILASE"/>
    <property type="match status" value="1"/>
</dbReference>
<feature type="signal peptide" evidence="8">
    <location>
        <begin position="1"/>
        <end position="21"/>
    </location>
</feature>
<dbReference type="PRINTS" id="PR00723">
    <property type="entry name" value="SUBTILISIN"/>
</dbReference>
<dbReference type="PROSITE" id="PS00137">
    <property type="entry name" value="SUBTILASE_HIS"/>
    <property type="match status" value="1"/>
</dbReference>
<dbReference type="PANTHER" id="PTHR43806">
    <property type="entry name" value="PEPTIDASE S8"/>
    <property type="match status" value="1"/>
</dbReference>
<dbReference type="InterPro" id="IPR015500">
    <property type="entry name" value="Peptidase_S8_subtilisin-rel"/>
</dbReference>
<dbReference type="SUPFAM" id="SSF54897">
    <property type="entry name" value="Protease propeptides/inhibitors"/>
    <property type="match status" value="1"/>
</dbReference>
<comment type="similarity">
    <text evidence="1 5 6">Belongs to the peptidase S8 family.</text>
</comment>
<evidence type="ECO:0000256" key="2">
    <source>
        <dbReference type="ARBA" id="ARBA00022670"/>
    </source>
</evidence>
<accession>A0AAE8GCJ6</accession>
<feature type="compositionally biased region" description="Polar residues" evidence="7">
    <location>
        <begin position="373"/>
        <end position="384"/>
    </location>
</feature>
<evidence type="ECO:0000256" key="5">
    <source>
        <dbReference type="PROSITE-ProRule" id="PRU01240"/>
    </source>
</evidence>
<dbReference type="InterPro" id="IPR023827">
    <property type="entry name" value="Peptidase_S8_Asp-AS"/>
</dbReference>
<dbReference type="EMBL" id="SGTH01000001">
    <property type="protein sequence ID" value="RZH32027.1"/>
    <property type="molecule type" value="Genomic_DNA"/>
</dbReference>
<dbReference type="Pfam" id="PF00082">
    <property type="entry name" value="Peptidase_S8"/>
    <property type="match status" value="1"/>
</dbReference>
<protein>
    <submittedName>
        <fullName evidence="11">S8 family peptidase</fullName>
    </submittedName>
</protein>
<evidence type="ECO:0000256" key="4">
    <source>
        <dbReference type="ARBA" id="ARBA00022825"/>
    </source>
</evidence>
<keyword evidence="8" id="KW-0732">Signal</keyword>
<sequence>MKFCQVSTFLLTIALSHLTYAAPATTNSVLGSSEAKGIIKNQYIVILNKDVGSSNEFAQGIAKQHGGKVLQTYDAVLKGFAIYLPDVAGTAFVEAMKKNPKVVSVENDTIMKIDATTQSNPDWGLDRIDQKNLPLDSAYSYLQTGSGTTAYIVDTGILSTHQQFSGRVLSGYTAISDGNGTNDCHGHGTHVAGTVGGSTYGVAKNVSLVPIRILGCDGSGASSNVIAGLDWILKNGKKPAVVNMSLGGDANTSLDSAVENLFNNGYVMVVAAGNSNTDACSSSPARVSKAITVAATDSTDTRASYSNYGSCVDIFAPGSQINSSWIGSNTATKVLNGTSMATPHVAGVVAEMLQSTPTATPQTISNNLLNQASNNVVKNPSGSPNRLLYKSPQ</sequence>
<dbReference type="GO" id="GO:0006508">
    <property type="term" value="P:proteolysis"/>
    <property type="evidence" value="ECO:0007669"/>
    <property type="project" value="UniProtKB-KW"/>
</dbReference>
<evidence type="ECO:0000259" key="9">
    <source>
        <dbReference type="Pfam" id="PF00082"/>
    </source>
</evidence>
<dbReference type="InterPro" id="IPR034193">
    <property type="entry name" value="PCSK9_ProteinaseK-like"/>
</dbReference>
<dbReference type="InterPro" id="IPR010259">
    <property type="entry name" value="S8pro/Inhibitor_I9"/>
</dbReference>
<dbReference type="AlphaFoldDB" id="A0AAE8GCJ6"/>
<feature type="chain" id="PRO_5042075629" evidence="8">
    <location>
        <begin position="22"/>
        <end position="393"/>
    </location>
</feature>
<dbReference type="Proteomes" id="UP000294065">
    <property type="component" value="Unassembled WGS sequence"/>
</dbReference>
<evidence type="ECO:0000256" key="7">
    <source>
        <dbReference type="SAM" id="MobiDB-lite"/>
    </source>
</evidence>
<dbReference type="CDD" id="cd04077">
    <property type="entry name" value="Peptidases_S8_PCSK9_ProteinaseK_like"/>
    <property type="match status" value="1"/>
</dbReference>
<dbReference type="InterPro" id="IPR037045">
    <property type="entry name" value="S8pro/Inhibitor_I9_sf"/>
</dbReference>
<evidence type="ECO:0000256" key="3">
    <source>
        <dbReference type="ARBA" id="ARBA00022801"/>
    </source>
</evidence>
<organism evidence="11 12">
    <name type="scientific">Acinetobacter pittii</name>
    <name type="common">Acinetobacter genomosp. 3</name>
    <dbReference type="NCBI Taxonomy" id="48296"/>
    <lineage>
        <taxon>Bacteria</taxon>
        <taxon>Pseudomonadati</taxon>
        <taxon>Pseudomonadota</taxon>
        <taxon>Gammaproteobacteria</taxon>
        <taxon>Moraxellales</taxon>
        <taxon>Moraxellaceae</taxon>
        <taxon>Acinetobacter</taxon>
        <taxon>Acinetobacter calcoaceticus/baumannii complex</taxon>
    </lineage>
</organism>
<dbReference type="GO" id="GO:0004252">
    <property type="term" value="F:serine-type endopeptidase activity"/>
    <property type="evidence" value="ECO:0007669"/>
    <property type="project" value="UniProtKB-UniRule"/>
</dbReference>
<dbReference type="PROSITE" id="PS00136">
    <property type="entry name" value="SUBTILASE_ASP"/>
    <property type="match status" value="1"/>
</dbReference>
<dbReference type="PANTHER" id="PTHR43806:SF11">
    <property type="entry name" value="CEREVISIN-RELATED"/>
    <property type="match status" value="1"/>
</dbReference>
<dbReference type="FunFam" id="3.40.50.200:FF:000014">
    <property type="entry name" value="Proteinase K"/>
    <property type="match status" value="1"/>
</dbReference>
<dbReference type="InterPro" id="IPR022398">
    <property type="entry name" value="Peptidase_S8_His-AS"/>
</dbReference>
<evidence type="ECO:0000256" key="1">
    <source>
        <dbReference type="ARBA" id="ARBA00011073"/>
    </source>
</evidence>
<dbReference type="Gene3D" id="3.30.70.80">
    <property type="entry name" value="Peptidase S8 propeptide/proteinase inhibitor I9"/>
    <property type="match status" value="1"/>
</dbReference>
<evidence type="ECO:0000313" key="11">
    <source>
        <dbReference type="EMBL" id="RZH32027.1"/>
    </source>
</evidence>
<comment type="caution">
    <text evidence="11">The sequence shown here is derived from an EMBL/GenBank/DDBJ whole genome shotgun (WGS) entry which is preliminary data.</text>
</comment>
<feature type="active site" description="Charge relay system" evidence="5">
    <location>
        <position position="154"/>
    </location>
</feature>
<dbReference type="PROSITE" id="PS00138">
    <property type="entry name" value="SUBTILASE_SER"/>
    <property type="match status" value="1"/>
</dbReference>
<keyword evidence="3 5" id="KW-0378">Hydrolase</keyword>
<dbReference type="Gene3D" id="3.40.50.200">
    <property type="entry name" value="Peptidase S8/S53 domain"/>
    <property type="match status" value="1"/>
</dbReference>
<keyword evidence="4 5" id="KW-0720">Serine protease</keyword>
<feature type="region of interest" description="Disordered" evidence="7">
    <location>
        <begin position="373"/>
        <end position="393"/>
    </location>
</feature>
<dbReference type="InterPro" id="IPR023828">
    <property type="entry name" value="Peptidase_S8_Ser-AS"/>
</dbReference>
<dbReference type="InterPro" id="IPR050131">
    <property type="entry name" value="Peptidase_S8_subtilisin-like"/>
</dbReference>
<gene>
    <name evidence="11" type="ORF">EXD98_02035</name>
</gene>
<dbReference type="InterPro" id="IPR000209">
    <property type="entry name" value="Peptidase_S8/S53_dom"/>
</dbReference>
<proteinExistence type="inferred from homology"/>
<feature type="domain" description="Inhibitor I9" evidence="10">
    <location>
        <begin position="43"/>
        <end position="113"/>
    </location>
</feature>
<evidence type="ECO:0000256" key="8">
    <source>
        <dbReference type="SAM" id="SignalP"/>
    </source>
</evidence>
<dbReference type="SUPFAM" id="SSF52743">
    <property type="entry name" value="Subtilisin-like"/>
    <property type="match status" value="1"/>
</dbReference>
<keyword evidence="2 5" id="KW-0645">Protease</keyword>